<keyword evidence="7 9" id="KW-0067">ATP-binding</keyword>
<dbReference type="Pfam" id="PF01503">
    <property type="entry name" value="PRA-PH"/>
    <property type="match status" value="1"/>
</dbReference>
<dbReference type="PANTHER" id="PTHR42945">
    <property type="entry name" value="HISTIDINE BIOSYNTHESIS BIFUNCTIONAL PROTEIN"/>
    <property type="match status" value="1"/>
</dbReference>
<dbReference type="PANTHER" id="PTHR42945:SF1">
    <property type="entry name" value="HISTIDINE BIOSYNTHESIS BIFUNCTIONAL PROTEIN HIS7"/>
    <property type="match status" value="1"/>
</dbReference>
<dbReference type="SUPFAM" id="SSF101386">
    <property type="entry name" value="all-alpha NTP pyrophosphatases"/>
    <property type="match status" value="1"/>
</dbReference>
<comment type="catalytic activity">
    <reaction evidence="1 9">
        <text>1-(5-phospho-beta-D-ribosyl)-ATP + H2O = 1-(5-phospho-beta-D-ribosyl)-5'-AMP + diphosphate + H(+)</text>
        <dbReference type="Rhea" id="RHEA:22828"/>
        <dbReference type="ChEBI" id="CHEBI:15377"/>
        <dbReference type="ChEBI" id="CHEBI:15378"/>
        <dbReference type="ChEBI" id="CHEBI:33019"/>
        <dbReference type="ChEBI" id="CHEBI:59457"/>
        <dbReference type="ChEBI" id="CHEBI:73183"/>
        <dbReference type="EC" id="3.6.1.31"/>
    </reaction>
</comment>
<name>A0A380WEQ6_AMIAI</name>
<dbReference type="GO" id="GO:0005737">
    <property type="term" value="C:cytoplasm"/>
    <property type="evidence" value="ECO:0007669"/>
    <property type="project" value="UniProtKB-SubCell"/>
</dbReference>
<dbReference type="Gene3D" id="1.10.287.1080">
    <property type="entry name" value="MazG-like"/>
    <property type="match status" value="1"/>
</dbReference>
<evidence type="ECO:0000256" key="9">
    <source>
        <dbReference type="HAMAP-Rule" id="MF_01020"/>
    </source>
</evidence>
<evidence type="ECO:0000256" key="1">
    <source>
        <dbReference type="ARBA" id="ARBA00001460"/>
    </source>
</evidence>
<dbReference type="EC" id="3.6.1.31" evidence="9"/>
<dbReference type="InterPro" id="IPR021130">
    <property type="entry name" value="PRib-ATP_PPHydrolase-like"/>
</dbReference>
<sequence length="108" mass="11608">MSAFTLSDLEKIVAERARSGDASSWTAKLYHSGMERAAKKLGEEAVETVIAAVKGDDAALISESADLLYHWLVVLAVAGIPMVEVMTELERRTSQSGIAEKASRKNDG</sequence>
<comment type="subcellular location">
    <subcellularLocation>
        <location evidence="9">Cytoplasm</location>
    </subcellularLocation>
</comment>
<dbReference type="EMBL" id="UFSM01000001">
    <property type="protein sequence ID" value="SUU87509.1"/>
    <property type="molecule type" value="Genomic_DNA"/>
</dbReference>
<dbReference type="NCBIfam" id="NF001611">
    <property type="entry name" value="PRK00400.1-3"/>
    <property type="match status" value="1"/>
</dbReference>
<dbReference type="InterPro" id="IPR008179">
    <property type="entry name" value="HisE"/>
</dbReference>
<dbReference type="AlphaFoldDB" id="A0A380WEQ6"/>
<reference evidence="10 11" key="1">
    <citation type="submission" date="2018-06" db="EMBL/GenBank/DDBJ databases">
        <authorList>
            <consortium name="Pathogen Informatics"/>
            <person name="Doyle S."/>
        </authorList>
    </citation>
    <scope>NUCLEOTIDE SEQUENCE [LARGE SCALE GENOMIC DNA]</scope>
    <source>
        <strain evidence="10 11">NCTC10684</strain>
    </source>
</reference>
<dbReference type="GO" id="GO:0000105">
    <property type="term" value="P:L-histidine biosynthetic process"/>
    <property type="evidence" value="ECO:0007669"/>
    <property type="project" value="UniProtKB-UniRule"/>
</dbReference>
<keyword evidence="6 9" id="KW-0378">Hydrolase</keyword>
<comment type="pathway">
    <text evidence="2 9">Amino-acid biosynthesis; L-histidine biosynthesis; L-histidine from 5-phospho-alpha-D-ribose 1-diphosphate: step 2/9.</text>
</comment>
<dbReference type="RefSeq" id="WP_115730005.1">
    <property type="nucleotide sequence ID" value="NZ_BAAAVY010000012.1"/>
</dbReference>
<dbReference type="GO" id="GO:0004636">
    <property type="term" value="F:phosphoribosyl-ATP diphosphatase activity"/>
    <property type="evidence" value="ECO:0007669"/>
    <property type="project" value="UniProtKB-UniRule"/>
</dbReference>
<gene>
    <name evidence="9 10" type="primary">hisE</name>
    <name evidence="10" type="ORF">NCTC10684_00710</name>
</gene>
<dbReference type="Proteomes" id="UP000254701">
    <property type="component" value="Unassembled WGS sequence"/>
</dbReference>
<evidence type="ECO:0000256" key="4">
    <source>
        <dbReference type="ARBA" id="ARBA00022605"/>
    </source>
</evidence>
<keyword evidence="8 9" id="KW-0368">Histidine biosynthesis</keyword>
<organism evidence="10 11">
    <name type="scientific">Aminobacter aminovorans</name>
    <name type="common">Chelatobacter heintzii</name>
    <dbReference type="NCBI Taxonomy" id="83263"/>
    <lineage>
        <taxon>Bacteria</taxon>
        <taxon>Pseudomonadati</taxon>
        <taxon>Pseudomonadota</taxon>
        <taxon>Alphaproteobacteria</taxon>
        <taxon>Hyphomicrobiales</taxon>
        <taxon>Phyllobacteriaceae</taxon>
        <taxon>Aminobacter</taxon>
    </lineage>
</organism>
<accession>A0A380WEQ6</accession>
<proteinExistence type="inferred from homology"/>
<comment type="similarity">
    <text evidence="3 9">Belongs to the PRA-PH family.</text>
</comment>
<evidence type="ECO:0000313" key="11">
    <source>
        <dbReference type="Proteomes" id="UP000254701"/>
    </source>
</evidence>
<evidence type="ECO:0000256" key="6">
    <source>
        <dbReference type="ARBA" id="ARBA00022801"/>
    </source>
</evidence>
<keyword evidence="9" id="KW-0963">Cytoplasm</keyword>
<evidence type="ECO:0000256" key="3">
    <source>
        <dbReference type="ARBA" id="ARBA00009392"/>
    </source>
</evidence>
<protein>
    <recommendedName>
        <fullName evidence="9">Phosphoribosyl-ATP pyrophosphatase</fullName>
        <shortName evidence="9">PRA-PH</shortName>
        <ecNumber evidence="9">3.6.1.31</ecNumber>
    </recommendedName>
</protein>
<evidence type="ECO:0000256" key="5">
    <source>
        <dbReference type="ARBA" id="ARBA00022741"/>
    </source>
</evidence>
<evidence type="ECO:0000256" key="2">
    <source>
        <dbReference type="ARBA" id="ARBA00005204"/>
    </source>
</evidence>
<dbReference type="CDD" id="cd11534">
    <property type="entry name" value="NTP-PPase_HisIE_like"/>
    <property type="match status" value="1"/>
</dbReference>
<dbReference type="HAMAP" id="MF_01020">
    <property type="entry name" value="HisE"/>
    <property type="match status" value="1"/>
</dbReference>
<dbReference type="UniPathway" id="UPA00031">
    <property type="reaction ID" value="UER00007"/>
</dbReference>
<evidence type="ECO:0000256" key="8">
    <source>
        <dbReference type="ARBA" id="ARBA00023102"/>
    </source>
</evidence>
<dbReference type="NCBIfam" id="TIGR03188">
    <property type="entry name" value="histidine_hisI"/>
    <property type="match status" value="1"/>
</dbReference>
<keyword evidence="4 9" id="KW-0028">Amino-acid biosynthesis</keyword>
<evidence type="ECO:0000313" key="10">
    <source>
        <dbReference type="EMBL" id="SUU87509.1"/>
    </source>
</evidence>
<keyword evidence="5 9" id="KW-0547">Nucleotide-binding</keyword>
<evidence type="ECO:0000256" key="7">
    <source>
        <dbReference type="ARBA" id="ARBA00022840"/>
    </source>
</evidence>
<dbReference type="NCBIfam" id="NF001613">
    <property type="entry name" value="PRK00400.1-5"/>
    <property type="match status" value="1"/>
</dbReference>
<dbReference type="GO" id="GO:0005524">
    <property type="term" value="F:ATP binding"/>
    <property type="evidence" value="ECO:0007669"/>
    <property type="project" value="UniProtKB-KW"/>
</dbReference>
<dbReference type="OrthoDB" id="9814738at2"/>